<dbReference type="InterPro" id="IPR036322">
    <property type="entry name" value="WD40_repeat_dom_sf"/>
</dbReference>
<gene>
    <name evidence="3" type="ORF">D9758_014002</name>
</gene>
<name>A0A8H5G7T1_9AGAR</name>
<dbReference type="Proteomes" id="UP000559256">
    <property type="component" value="Unassembled WGS sequence"/>
</dbReference>
<keyword evidence="4" id="KW-1185">Reference proteome</keyword>
<feature type="transmembrane region" description="Helical" evidence="2">
    <location>
        <begin position="298"/>
        <end position="317"/>
    </location>
</feature>
<dbReference type="InterPro" id="IPR015943">
    <property type="entry name" value="WD40/YVTN_repeat-like_dom_sf"/>
</dbReference>
<comment type="caution">
    <text evidence="3">The sequence shown here is derived from an EMBL/GenBank/DDBJ whole genome shotgun (WGS) entry which is preliminary data.</text>
</comment>
<keyword evidence="2" id="KW-1133">Transmembrane helix</keyword>
<dbReference type="SMART" id="SM00320">
    <property type="entry name" value="WD40"/>
    <property type="match status" value="2"/>
</dbReference>
<keyword evidence="1" id="KW-0853">WD repeat</keyword>
<dbReference type="InterPro" id="IPR001680">
    <property type="entry name" value="WD40_rpt"/>
</dbReference>
<accession>A0A8H5G7T1</accession>
<reference evidence="3 4" key="1">
    <citation type="journal article" date="2020" name="ISME J.">
        <title>Uncovering the hidden diversity of litter-decomposition mechanisms in mushroom-forming fungi.</title>
        <authorList>
            <person name="Floudas D."/>
            <person name="Bentzer J."/>
            <person name="Ahren D."/>
            <person name="Johansson T."/>
            <person name="Persson P."/>
            <person name="Tunlid A."/>
        </authorList>
    </citation>
    <scope>NUCLEOTIDE SEQUENCE [LARGE SCALE GENOMIC DNA]</scope>
    <source>
        <strain evidence="3 4">CBS 291.85</strain>
    </source>
</reference>
<dbReference type="OrthoDB" id="2654453at2759"/>
<evidence type="ECO:0000256" key="1">
    <source>
        <dbReference type="PROSITE-ProRule" id="PRU00221"/>
    </source>
</evidence>
<keyword evidence="2" id="KW-0472">Membrane</keyword>
<dbReference type="EMBL" id="JAACJM010000046">
    <property type="protein sequence ID" value="KAF5359928.1"/>
    <property type="molecule type" value="Genomic_DNA"/>
</dbReference>
<protein>
    <submittedName>
        <fullName evidence="3">Uncharacterized protein</fullName>
    </submittedName>
</protein>
<evidence type="ECO:0000256" key="2">
    <source>
        <dbReference type="SAM" id="Phobius"/>
    </source>
</evidence>
<dbReference type="SUPFAM" id="SSF50978">
    <property type="entry name" value="WD40 repeat-like"/>
    <property type="match status" value="1"/>
</dbReference>
<feature type="repeat" description="WD" evidence="1">
    <location>
        <begin position="14"/>
        <end position="54"/>
    </location>
</feature>
<organism evidence="3 4">
    <name type="scientific">Tetrapyrgos nigripes</name>
    <dbReference type="NCBI Taxonomy" id="182062"/>
    <lineage>
        <taxon>Eukaryota</taxon>
        <taxon>Fungi</taxon>
        <taxon>Dikarya</taxon>
        <taxon>Basidiomycota</taxon>
        <taxon>Agaricomycotina</taxon>
        <taxon>Agaricomycetes</taxon>
        <taxon>Agaricomycetidae</taxon>
        <taxon>Agaricales</taxon>
        <taxon>Marasmiineae</taxon>
        <taxon>Marasmiaceae</taxon>
        <taxon>Tetrapyrgos</taxon>
    </lineage>
</organism>
<evidence type="ECO:0000313" key="4">
    <source>
        <dbReference type="Proteomes" id="UP000559256"/>
    </source>
</evidence>
<sequence length="387" mass="42961">MWPLKSSYQRLITLSGPQSGIRSVSFSPDGLFVSAVGYGGVTIWDLRTSAWIYFEGTHKHVFVFGNMAGEMFLWLWDSVHKPKSPPGHQVNIVTSTSNGVVAVWSLTANLELKNAFLADMPDDILPRTVKFSNGGQVFVFSRDGGSFLQLDGETGSRCLWMKSKICFAAWIGPNAAMFKLSNSEFVREFKGDEMLFPNAKEVAFAEEGSLLVVGSDHGPVQIFSVLSGQRLQHLTFPRTATLQYVSCHLIAIASSGKDRPADVLIYKKNCTALRSLSQTKDDANLAFRIGVTWNALRWIGFAIISLVALYFALFSYWTAFTLGVEASVFPLGLGWRGFIYISALSRFSDLQYNMPRTSTITTTSTEYHTDFLIEYLTDFLTSTTPTS</sequence>
<dbReference type="AlphaFoldDB" id="A0A8H5G7T1"/>
<dbReference type="Gene3D" id="2.130.10.10">
    <property type="entry name" value="YVTN repeat-like/Quinoprotein amine dehydrogenase"/>
    <property type="match status" value="2"/>
</dbReference>
<evidence type="ECO:0000313" key="3">
    <source>
        <dbReference type="EMBL" id="KAF5359928.1"/>
    </source>
</evidence>
<keyword evidence="2" id="KW-0812">Transmembrane</keyword>
<dbReference type="Pfam" id="PF00400">
    <property type="entry name" value="WD40"/>
    <property type="match status" value="1"/>
</dbReference>
<proteinExistence type="predicted"/>
<dbReference type="PROSITE" id="PS50082">
    <property type="entry name" value="WD_REPEATS_2"/>
    <property type="match status" value="1"/>
</dbReference>